<comment type="similarity">
    <text evidence="1">Belongs to the metallophosphoesterase superfamily. YfcE family.</text>
</comment>
<gene>
    <name evidence="3" type="ORF">Abiwalacus_19870</name>
</gene>
<dbReference type="Proteomes" id="UP001062263">
    <property type="component" value="Chromosome"/>
</dbReference>
<organism evidence="3 4">
    <name type="scientific">Akkermansia biwaensis</name>
    <dbReference type="NCBI Taxonomy" id="2946555"/>
    <lineage>
        <taxon>Bacteria</taxon>
        <taxon>Pseudomonadati</taxon>
        <taxon>Verrucomicrobiota</taxon>
        <taxon>Verrucomicrobiia</taxon>
        <taxon>Verrucomicrobiales</taxon>
        <taxon>Akkermansiaceae</taxon>
        <taxon>Akkermansia</taxon>
    </lineage>
</organism>
<accession>A0ABM7ZI91</accession>
<dbReference type="Gene3D" id="3.60.21.10">
    <property type="match status" value="1"/>
</dbReference>
<sequence>MSRIALISDIHANLPALEAVMKDIEQLQCDAVYCLGDIVGYNANPSECLEFIRSRQIPTVRGNHDEEAIGEDNPAGMNPVAYSALMWTRQQLSDEQKKWLRRAPFQRILPNEIVLVHATQDKPNSWAYVTNVDTATHSINMLRDNQFLCFNGHTHVPRTFIRHEGSIQEYESGDIQLLKTNKYLINVGSVGQPRDGDPRAAYGILDTDGMVYYQRRVEYDVEEAQRRILAAGLPDMLARRLGEGI</sequence>
<dbReference type="PANTHER" id="PTHR42850">
    <property type="entry name" value="METALLOPHOSPHOESTERASE"/>
    <property type="match status" value="1"/>
</dbReference>
<evidence type="ECO:0000313" key="4">
    <source>
        <dbReference type="Proteomes" id="UP001062263"/>
    </source>
</evidence>
<evidence type="ECO:0000259" key="2">
    <source>
        <dbReference type="Pfam" id="PF12850"/>
    </source>
</evidence>
<evidence type="ECO:0000313" key="3">
    <source>
        <dbReference type="EMBL" id="BDL44413.1"/>
    </source>
</evidence>
<protein>
    <submittedName>
        <fullName evidence="3">Metallophosphatase family protein</fullName>
    </submittedName>
</protein>
<dbReference type="Pfam" id="PF12850">
    <property type="entry name" value="Metallophos_2"/>
    <property type="match status" value="1"/>
</dbReference>
<dbReference type="RefSeq" id="WP_067571768.1">
    <property type="nucleotide sequence ID" value="NZ_AP025943.1"/>
</dbReference>
<dbReference type="InterPro" id="IPR050126">
    <property type="entry name" value="Ap4A_hydrolase"/>
</dbReference>
<dbReference type="PIRSF" id="PIRSF000883">
    <property type="entry name" value="Pesterase_MJ0912"/>
    <property type="match status" value="1"/>
</dbReference>
<dbReference type="InterPro" id="IPR029052">
    <property type="entry name" value="Metallo-depent_PP-like"/>
</dbReference>
<dbReference type="PANTHER" id="PTHR42850:SF2">
    <property type="entry name" value="BLL5683 PROTEIN"/>
    <property type="match status" value="1"/>
</dbReference>
<dbReference type="EMBL" id="AP025943">
    <property type="protein sequence ID" value="BDL44413.1"/>
    <property type="molecule type" value="Genomic_DNA"/>
</dbReference>
<dbReference type="InterPro" id="IPR024654">
    <property type="entry name" value="Calcineurin-like_PHP_lpxH"/>
</dbReference>
<keyword evidence="4" id="KW-1185">Reference proteome</keyword>
<feature type="domain" description="Calcineurin-like phosphoesterase" evidence="2">
    <location>
        <begin position="3"/>
        <end position="208"/>
    </location>
</feature>
<evidence type="ECO:0000256" key="1">
    <source>
        <dbReference type="ARBA" id="ARBA00008950"/>
    </source>
</evidence>
<reference evidence="3" key="1">
    <citation type="submission" date="2022-06" db="EMBL/GenBank/DDBJ databases">
        <title>Akkermansia biwalacus sp. nov., an anaerobic mucin-degrading bacterium isolated from human intestine.</title>
        <authorList>
            <person name="Kobayashi Y."/>
            <person name="Inoue S."/>
            <person name="Kawahara T."/>
            <person name="Kohda N."/>
        </authorList>
    </citation>
    <scope>NUCLEOTIDE SEQUENCE</scope>
    <source>
        <strain evidence="3">WON2089</strain>
    </source>
</reference>
<name>A0ABM7ZI91_9BACT</name>
<proteinExistence type="inferred from homology"/>
<dbReference type="InterPro" id="IPR011152">
    <property type="entry name" value="Pesterase_MJ0912"/>
</dbReference>
<dbReference type="SUPFAM" id="SSF56300">
    <property type="entry name" value="Metallo-dependent phosphatases"/>
    <property type="match status" value="1"/>
</dbReference>